<reference evidence="1 2" key="2">
    <citation type="submission" date="2018-10" db="EMBL/GenBank/DDBJ databases">
        <authorList>
            <consortium name="Pathogen Informatics"/>
        </authorList>
    </citation>
    <scope>NUCLEOTIDE SEQUENCE [LARGE SCALE GENOMIC DNA]</scope>
</reference>
<evidence type="ECO:0000313" key="2">
    <source>
        <dbReference type="Proteomes" id="UP000274131"/>
    </source>
</evidence>
<sequence length="106" mass="11294">MDGGGMSLEYGIQRYPICGPMQMPPRQIPSASTTCSAFSPPNFPPISPLFMPSEMASGPQYTNERISRCIASNAVTAYATSCAAARSINNPFVASLPPGISQKRIH</sequence>
<proteinExistence type="predicted"/>
<dbReference type="EMBL" id="UXUI01000155">
    <property type="protein sequence ID" value="VDD85079.1"/>
    <property type="molecule type" value="Genomic_DNA"/>
</dbReference>
<evidence type="ECO:0000313" key="1">
    <source>
        <dbReference type="EMBL" id="VDD85079.1"/>
    </source>
</evidence>
<protein>
    <submittedName>
        <fullName evidence="1 3">Uncharacterized protein</fullName>
    </submittedName>
</protein>
<dbReference type="AlphaFoldDB" id="A0A0N4UT07"/>
<organism evidence="3">
    <name type="scientific">Enterobius vermicularis</name>
    <name type="common">Human pinworm</name>
    <dbReference type="NCBI Taxonomy" id="51028"/>
    <lineage>
        <taxon>Eukaryota</taxon>
        <taxon>Metazoa</taxon>
        <taxon>Ecdysozoa</taxon>
        <taxon>Nematoda</taxon>
        <taxon>Chromadorea</taxon>
        <taxon>Rhabditida</taxon>
        <taxon>Spirurina</taxon>
        <taxon>Oxyuridomorpha</taxon>
        <taxon>Oxyuroidea</taxon>
        <taxon>Oxyuridae</taxon>
        <taxon>Enterobius</taxon>
    </lineage>
</organism>
<reference evidence="3" key="1">
    <citation type="submission" date="2017-02" db="UniProtKB">
        <authorList>
            <consortium name="WormBaseParasite"/>
        </authorList>
    </citation>
    <scope>IDENTIFICATION</scope>
</reference>
<dbReference type="WBParaSite" id="EVEC_0000031601-mRNA-1">
    <property type="protein sequence ID" value="EVEC_0000031601-mRNA-1"/>
    <property type="gene ID" value="EVEC_0000031601"/>
</dbReference>
<gene>
    <name evidence="1" type="ORF">EVEC_LOCUS222</name>
</gene>
<accession>A0A0N4UT07</accession>
<keyword evidence="2" id="KW-1185">Reference proteome</keyword>
<dbReference type="Proteomes" id="UP000274131">
    <property type="component" value="Unassembled WGS sequence"/>
</dbReference>
<evidence type="ECO:0000313" key="3">
    <source>
        <dbReference type="WBParaSite" id="EVEC_0000031601-mRNA-1"/>
    </source>
</evidence>
<name>A0A0N4UT07_ENTVE</name>